<keyword evidence="2" id="KW-1185">Reference proteome</keyword>
<reference evidence="1 2" key="1">
    <citation type="journal article" date="2018" name="Front. Plant Sci.">
        <title>Red Clover (Trifolium pratense) and Zigzag Clover (T. medium) - A Picture of Genomic Similarities and Differences.</title>
        <authorList>
            <person name="Dluhosova J."/>
            <person name="Istvanek J."/>
            <person name="Nedelnik J."/>
            <person name="Repkova J."/>
        </authorList>
    </citation>
    <scope>NUCLEOTIDE SEQUENCE [LARGE SCALE GENOMIC DNA]</scope>
    <source>
        <strain evidence="2">cv. 10/8</strain>
        <tissue evidence="1">Leaf</tissue>
    </source>
</reference>
<dbReference type="Proteomes" id="UP000265520">
    <property type="component" value="Unassembled WGS sequence"/>
</dbReference>
<accession>A0A392W284</accession>
<feature type="non-terminal residue" evidence="1">
    <location>
        <position position="1"/>
    </location>
</feature>
<proteinExistence type="predicted"/>
<name>A0A392W284_9FABA</name>
<evidence type="ECO:0000313" key="2">
    <source>
        <dbReference type="Proteomes" id="UP000265520"/>
    </source>
</evidence>
<comment type="caution">
    <text evidence="1">The sequence shown here is derived from an EMBL/GenBank/DDBJ whole genome shotgun (WGS) entry which is preliminary data.</text>
</comment>
<dbReference type="AlphaFoldDB" id="A0A392W284"/>
<dbReference type="EMBL" id="LXQA011340398">
    <property type="protein sequence ID" value="MCI93833.1"/>
    <property type="molecule type" value="Genomic_DNA"/>
</dbReference>
<organism evidence="1 2">
    <name type="scientific">Trifolium medium</name>
    <dbReference type="NCBI Taxonomy" id="97028"/>
    <lineage>
        <taxon>Eukaryota</taxon>
        <taxon>Viridiplantae</taxon>
        <taxon>Streptophyta</taxon>
        <taxon>Embryophyta</taxon>
        <taxon>Tracheophyta</taxon>
        <taxon>Spermatophyta</taxon>
        <taxon>Magnoliopsida</taxon>
        <taxon>eudicotyledons</taxon>
        <taxon>Gunneridae</taxon>
        <taxon>Pentapetalae</taxon>
        <taxon>rosids</taxon>
        <taxon>fabids</taxon>
        <taxon>Fabales</taxon>
        <taxon>Fabaceae</taxon>
        <taxon>Papilionoideae</taxon>
        <taxon>50 kb inversion clade</taxon>
        <taxon>NPAAA clade</taxon>
        <taxon>Hologalegina</taxon>
        <taxon>IRL clade</taxon>
        <taxon>Trifolieae</taxon>
        <taxon>Trifolium</taxon>
    </lineage>
</organism>
<evidence type="ECO:0000313" key="1">
    <source>
        <dbReference type="EMBL" id="MCI93833.1"/>
    </source>
</evidence>
<sequence>EYGWTNECADRGGVSYVGRYRG</sequence>
<protein>
    <submittedName>
        <fullName evidence="1">Uncharacterized protein</fullName>
    </submittedName>
</protein>